<dbReference type="AlphaFoldDB" id="A0A0W8FDT8"/>
<proteinExistence type="predicted"/>
<dbReference type="GO" id="GO:0003723">
    <property type="term" value="F:RNA binding"/>
    <property type="evidence" value="ECO:0007669"/>
    <property type="project" value="InterPro"/>
</dbReference>
<dbReference type="NCBIfam" id="TIGR01868">
    <property type="entry name" value="casD_Cas5e"/>
    <property type="match status" value="1"/>
</dbReference>
<dbReference type="Pfam" id="PF09704">
    <property type="entry name" value="Cas_Cas5d"/>
    <property type="match status" value="1"/>
</dbReference>
<dbReference type="CDD" id="cd09645">
    <property type="entry name" value="Cas5_I-E"/>
    <property type="match status" value="1"/>
</dbReference>
<gene>
    <name evidence="2" type="ORF">ASZ90_011382</name>
</gene>
<comment type="caution">
    <text evidence="2">The sequence shown here is derived from an EMBL/GenBank/DDBJ whole genome shotgun (WGS) entry which is preliminary data.</text>
</comment>
<dbReference type="GO" id="GO:0051607">
    <property type="term" value="P:defense response to virus"/>
    <property type="evidence" value="ECO:0007669"/>
    <property type="project" value="UniProtKB-KW"/>
</dbReference>
<dbReference type="InterPro" id="IPR013422">
    <property type="entry name" value="CRISPR-assoc_prot_Cas5_N"/>
</dbReference>
<evidence type="ECO:0000256" key="1">
    <source>
        <dbReference type="ARBA" id="ARBA00023118"/>
    </source>
</evidence>
<name>A0A0W8FDT8_9ZZZZ</name>
<dbReference type="InterPro" id="IPR010147">
    <property type="entry name" value="CRISPR-assoc_prot_CasD"/>
</dbReference>
<keyword evidence="1" id="KW-0051">Antiviral defense</keyword>
<reference evidence="2" key="1">
    <citation type="journal article" date="2015" name="Proc. Natl. Acad. Sci. U.S.A.">
        <title>Networks of energetic and metabolic interactions define dynamics in microbial communities.</title>
        <authorList>
            <person name="Embree M."/>
            <person name="Liu J.K."/>
            <person name="Al-Bassam M.M."/>
            <person name="Zengler K."/>
        </authorList>
    </citation>
    <scope>NUCLEOTIDE SEQUENCE</scope>
</reference>
<protein>
    <submittedName>
        <fullName evidence="2">Crispr-associated protein, cas5e family</fullName>
    </submittedName>
</protein>
<dbReference type="NCBIfam" id="TIGR02593">
    <property type="entry name" value="CRISPR_cas5"/>
    <property type="match status" value="1"/>
</dbReference>
<dbReference type="Gene3D" id="3.30.70.2660">
    <property type="match status" value="1"/>
</dbReference>
<sequence length="247" mass="27786">MHEYLVFRLYGMMASFGDIAVGEYRPTYDHPSRSAVFGLLAAALGIRRDEEERLAALAASYEMAVRVDAPGELLRDYHTAQVPPAGKGRKKFSFATRREELAMPREALSTILSTRDYRCDAVYSVCLRAKGRQPPYSLEELKEALNKPYFSLYLGRKSCPLGIPVHAQVVSAETIAGAFQSAQFPDDGLLNELVRPGDVRVFWEGDEDAGIEAEHTVLRYDDPISRKRWQFRSRLEKYGRIQTSGGT</sequence>
<dbReference type="GO" id="GO:0043571">
    <property type="term" value="P:maintenance of CRISPR repeat elements"/>
    <property type="evidence" value="ECO:0007669"/>
    <property type="project" value="InterPro"/>
</dbReference>
<dbReference type="EMBL" id="LNQE01001348">
    <property type="protein sequence ID" value="KUG18910.1"/>
    <property type="molecule type" value="Genomic_DNA"/>
</dbReference>
<dbReference type="InterPro" id="IPR021124">
    <property type="entry name" value="CRISPR-assoc_prot_Cas5"/>
</dbReference>
<organism evidence="2">
    <name type="scientific">hydrocarbon metagenome</name>
    <dbReference type="NCBI Taxonomy" id="938273"/>
    <lineage>
        <taxon>unclassified sequences</taxon>
        <taxon>metagenomes</taxon>
        <taxon>ecological metagenomes</taxon>
    </lineage>
</organism>
<evidence type="ECO:0000313" key="2">
    <source>
        <dbReference type="EMBL" id="KUG18910.1"/>
    </source>
</evidence>
<accession>A0A0W8FDT8</accession>